<dbReference type="EMBL" id="JAINUG010000102">
    <property type="protein sequence ID" value="KAJ8396970.1"/>
    <property type="molecule type" value="Genomic_DNA"/>
</dbReference>
<protein>
    <recommendedName>
        <fullName evidence="7">G-protein coupled receptors family 1 profile domain-containing protein</fullName>
    </recommendedName>
</protein>
<reference evidence="5" key="1">
    <citation type="journal article" date="2023" name="Science">
        <title>Genome structures resolve the early diversification of teleost fishes.</title>
        <authorList>
            <person name="Parey E."/>
            <person name="Louis A."/>
            <person name="Montfort J."/>
            <person name="Bouchez O."/>
            <person name="Roques C."/>
            <person name="Iampietro C."/>
            <person name="Lluch J."/>
            <person name="Castinel A."/>
            <person name="Donnadieu C."/>
            <person name="Desvignes T."/>
            <person name="Floi Bucao C."/>
            <person name="Jouanno E."/>
            <person name="Wen M."/>
            <person name="Mejri S."/>
            <person name="Dirks R."/>
            <person name="Jansen H."/>
            <person name="Henkel C."/>
            <person name="Chen W.J."/>
            <person name="Zahm M."/>
            <person name="Cabau C."/>
            <person name="Klopp C."/>
            <person name="Thompson A.W."/>
            <person name="Robinson-Rechavi M."/>
            <person name="Braasch I."/>
            <person name="Lecointre G."/>
            <person name="Bobe J."/>
            <person name="Postlethwait J.H."/>
            <person name="Berthelot C."/>
            <person name="Roest Crollius H."/>
            <person name="Guiguen Y."/>
        </authorList>
    </citation>
    <scope>NUCLEOTIDE SEQUENCE</scope>
    <source>
        <strain evidence="5">NC1722</strain>
    </source>
</reference>
<evidence type="ECO:0000256" key="1">
    <source>
        <dbReference type="ARBA" id="ARBA00004651"/>
    </source>
</evidence>
<dbReference type="SUPFAM" id="SSF81321">
    <property type="entry name" value="Family A G protein-coupled receptor-like"/>
    <property type="match status" value="1"/>
</dbReference>
<accession>A0AAD7S6M3</accession>
<dbReference type="AlphaFoldDB" id="A0AAD7S6M3"/>
<evidence type="ECO:0000256" key="2">
    <source>
        <dbReference type="ARBA" id="ARBA00022475"/>
    </source>
</evidence>
<keyword evidence="4" id="KW-0812">Transmembrane</keyword>
<name>A0AAD7S6M3_9TELE</name>
<keyword evidence="2" id="KW-1003">Cell membrane</keyword>
<dbReference type="PANTHER" id="PTHR24241:SF164">
    <property type="entry name" value="PYROGLUTAMYLATED RFAMIDE PEPTIDE RECEPTOR-LIKE"/>
    <property type="match status" value="1"/>
</dbReference>
<keyword evidence="3" id="KW-0675">Receptor</keyword>
<sequence>MVGTRTRQVNFTVRLLDVWLEASNRSRRQLIQEYGLLPLVYVPRLPFALQPVSGLLYVLIFTLTLVGNTAVLLLLCQRKALQSPSTFLICSLVLSDFLHKLIPFLQVPATATSILTMACIAVERFHGILYPLKLRSDCSPCHATKRFDEKERSPQLKAWCCRRNHRSIRPPGALSSILGPIKGCNTEPL</sequence>
<keyword evidence="4" id="KW-0472">Membrane</keyword>
<evidence type="ECO:0008006" key="7">
    <source>
        <dbReference type="Google" id="ProtNLM"/>
    </source>
</evidence>
<dbReference type="GO" id="GO:0042277">
    <property type="term" value="F:peptide binding"/>
    <property type="evidence" value="ECO:0007669"/>
    <property type="project" value="TreeGrafter"/>
</dbReference>
<dbReference type="GO" id="GO:0032870">
    <property type="term" value="P:cellular response to hormone stimulus"/>
    <property type="evidence" value="ECO:0007669"/>
    <property type="project" value="TreeGrafter"/>
</dbReference>
<dbReference type="PANTHER" id="PTHR24241">
    <property type="entry name" value="NEUROPEPTIDE RECEPTOR-RELATED G-PROTEIN COUPLED RECEPTOR"/>
    <property type="match status" value="1"/>
</dbReference>
<proteinExistence type="predicted"/>
<gene>
    <name evidence="5" type="ORF">AAFF_G00012930</name>
</gene>
<dbReference type="Gene3D" id="1.20.1070.10">
    <property type="entry name" value="Rhodopsin 7-helix transmembrane proteins"/>
    <property type="match status" value="1"/>
</dbReference>
<organism evidence="5 6">
    <name type="scientific">Aldrovandia affinis</name>
    <dbReference type="NCBI Taxonomy" id="143900"/>
    <lineage>
        <taxon>Eukaryota</taxon>
        <taxon>Metazoa</taxon>
        <taxon>Chordata</taxon>
        <taxon>Craniata</taxon>
        <taxon>Vertebrata</taxon>
        <taxon>Euteleostomi</taxon>
        <taxon>Actinopterygii</taxon>
        <taxon>Neopterygii</taxon>
        <taxon>Teleostei</taxon>
        <taxon>Notacanthiformes</taxon>
        <taxon>Halosauridae</taxon>
        <taxon>Aldrovandia</taxon>
    </lineage>
</organism>
<dbReference type="GO" id="GO:0005886">
    <property type="term" value="C:plasma membrane"/>
    <property type="evidence" value="ECO:0007669"/>
    <property type="project" value="UniProtKB-SubCell"/>
</dbReference>
<keyword evidence="6" id="KW-1185">Reference proteome</keyword>
<dbReference type="GO" id="GO:0004930">
    <property type="term" value="F:G protein-coupled receptor activity"/>
    <property type="evidence" value="ECO:0007669"/>
    <property type="project" value="TreeGrafter"/>
</dbReference>
<feature type="transmembrane region" description="Helical" evidence="4">
    <location>
        <begin position="54"/>
        <end position="75"/>
    </location>
</feature>
<evidence type="ECO:0000256" key="4">
    <source>
        <dbReference type="SAM" id="Phobius"/>
    </source>
</evidence>
<comment type="subcellular location">
    <subcellularLocation>
        <location evidence="1">Cell membrane</location>
        <topology evidence="1">Multi-pass membrane protein</topology>
    </subcellularLocation>
</comment>
<keyword evidence="4" id="KW-1133">Transmembrane helix</keyword>
<evidence type="ECO:0000313" key="5">
    <source>
        <dbReference type="EMBL" id="KAJ8396970.1"/>
    </source>
</evidence>
<dbReference type="Proteomes" id="UP001221898">
    <property type="component" value="Unassembled WGS sequence"/>
</dbReference>
<evidence type="ECO:0000256" key="3">
    <source>
        <dbReference type="ARBA" id="ARBA00023170"/>
    </source>
</evidence>
<evidence type="ECO:0000313" key="6">
    <source>
        <dbReference type="Proteomes" id="UP001221898"/>
    </source>
</evidence>
<comment type="caution">
    <text evidence="5">The sequence shown here is derived from an EMBL/GenBank/DDBJ whole genome shotgun (WGS) entry which is preliminary data.</text>
</comment>